<name>A0AB37GPR0_BACLI</name>
<protein>
    <submittedName>
        <fullName evidence="1">Uncharacterized protein</fullName>
    </submittedName>
</protein>
<dbReference type="AlphaFoldDB" id="A0AB37GPR0"/>
<evidence type="ECO:0000313" key="2">
    <source>
        <dbReference type="Proteomes" id="UP000595038"/>
    </source>
</evidence>
<evidence type="ECO:0000313" key="1">
    <source>
        <dbReference type="EMBL" id="QPR71175.1"/>
    </source>
</evidence>
<accession>A0AB37GPR0</accession>
<dbReference type="EMBL" id="CP065647">
    <property type="protein sequence ID" value="QPR71175.1"/>
    <property type="molecule type" value="Genomic_DNA"/>
</dbReference>
<dbReference type="Proteomes" id="UP000595038">
    <property type="component" value="Chromosome"/>
</dbReference>
<organism evidence="1 2">
    <name type="scientific">Bacillus licheniformis</name>
    <dbReference type="NCBI Taxonomy" id="1402"/>
    <lineage>
        <taxon>Bacteria</taxon>
        <taxon>Bacillati</taxon>
        <taxon>Bacillota</taxon>
        <taxon>Bacilli</taxon>
        <taxon>Bacillales</taxon>
        <taxon>Bacillaceae</taxon>
        <taxon>Bacillus</taxon>
    </lineage>
</organism>
<gene>
    <name evidence="1" type="ORF">I6G80_15150</name>
</gene>
<reference evidence="1 2" key="1">
    <citation type="submission" date="2020-12" db="EMBL/GenBank/DDBJ databases">
        <title>FDA dAtabase for Regulatory Grade micrObial Sequences (FDA-ARGOS): Supporting development and validation of Infectious Disease Dx tests.</title>
        <authorList>
            <person name="Nelson B."/>
            <person name="Plummer A."/>
            <person name="Tallon L."/>
            <person name="Sadzewicz L."/>
            <person name="Zhao X."/>
            <person name="Boylan J."/>
            <person name="Ott S."/>
            <person name="Bowen H."/>
            <person name="Vavikolanu K."/>
            <person name="Mehta A."/>
            <person name="Aluvathingal J."/>
            <person name="Nadendla S."/>
            <person name="Myers T."/>
            <person name="Yan Y."/>
            <person name="Sichtig H."/>
        </authorList>
    </citation>
    <scope>NUCLEOTIDE SEQUENCE [LARGE SCALE GENOMIC DNA]</scope>
    <source>
        <strain evidence="1 2">FDAARGOS_923</strain>
    </source>
</reference>
<proteinExistence type="predicted"/>
<dbReference type="RefSeq" id="WP_197942019.1">
    <property type="nucleotide sequence ID" value="NZ_CP065647.1"/>
</dbReference>
<sequence>MVCLLCKERGKTWEGSDPVCAFEKGVFSPKNWNCATMSKLHRLSEELGNSDRDDDSCGSIGYVPLSDNYAPATYEGYGGYIVMMWYKERGRVGHALFMTDEGTEPLTLEHAEIAIKTAERWLRND</sequence>